<gene>
    <name evidence="1" type="ORF">TCEB3V08_LOCUS8912</name>
</gene>
<evidence type="ECO:0000313" key="1">
    <source>
        <dbReference type="EMBL" id="CAD7407197.1"/>
    </source>
</evidence>
<proteinExistence type="predicted"/>
<dbReference type="AlphaFoldDB" id="A0A7R9D637"/>
<accession>A0A7R9D637</accession>
<dbReference type="EMBL" id="OC320097">
    <property type="protein sequence ID" value="CAD7407197.1"/>
    <property type="molecule type" value="Genomic_DNA"/>
</dbReference>
<name>A0A7R9D637_TIMCR</name>
<protein>
    <submittedName>
        <fullName evidence="1">Uncharacterized protein</fullName>
    </submittedName>
</protein>
<organism evidence="1">
    <name type="scientific">Timema cristinae</name>
    <name type="common">Walking stick</name>
    <dbReference type="NCBI Taxonomy" id="61476"/>
    <lineage>
        <taxon>Eukaryota</taxon>
        <taxon>Metazoa</taxon>
        <taxon>Ecdysozoa</taxon>
        <taxon>Arthropoda</taxon>
        <taxon>Hexapoda</taxon>
        <taxon>Insecta</taxon>
        <taxon>Pterygota</taxon>
        <taxon>Neoptera</taxon>
        <taxon>Polyneoptera</taxon>
        <taxon>Phasmatodea</taxon>
        <taxon>Timematodea</taxon>
        <taxon>Timematoidea</taxon>
        <taxon>Timematidae</taxon>
        <taxon>Timema</taxon>
    </lineage>
</organism>
<reference evidence="1" key="1">
    <citation type="submission" date="2020-11" db="EMBL/GenBank/DDBJ databases">
        <authorList>
            <person name="Tran Van P."/>
        </authorList>
    </citation>
    <scope>NUCLEOTIDE SEQUENCE</scope>
</reference>
<sequence>MIFIPLVTPRSSAAVNQNTSGISLLVFGSQRCGVGAGGACRNEVGGSWGVEVAWQVAVGIELMEAMSDVHGIQLTSSPQAISSRSPLHVFPATHQVTGHTLLRTLWATLMNWKQELDLREMFESGQGAQLKGSPEVLTGVVLLEGLEIEAHSGIPMSCRAHINHPALILLLDTLSASIMNLNIYKMLVKPPDHMAPGATPFLSATLGLTNCHCLVVGILQCRLDVRLINCAVLYKTINFVSLPPYDHQQVVSPNSQPECLGVNHNPPSHATLH</sequence>